<protein>
    <recommendedName>
        <fullName evidence="9">Nuclear condensin complex subunit 3 C-terminal domain-containing protein</fullName>
    </recommendedName>
</protein>
<dbReference type="InterPro" id="IPR016024">
    <property type="entry name" value="ARM-type_fold"/>
</dbReference>
<dbReference type="PANTHER" id="PTHR14418:SF5">
    <property type="entry name" value="CONDENSIN COMPLEX SUBUNIT 3"/>
    <property type="match status" value="1"/>
</dbReference>
<dbReference type="Proteomes" id="UP000660262">
    <property type="component" value="Unassembled WGS sequence"/>
</dbReference>
<feature type="domain" description="Nuclear condensin complex subunit 3 C-terminal" evidence="9">
    <location>
        <begin position="668"/>
        <end position="861"/>
    </location>
</feature>
<gene>
    <name evidence="10" type="ORF">PPROV_000472900</name>
</gene>
<evidence type="ECO:0000313" key="11">
    <source>
        <dbReference type="Proteomes" id="UP000660262"/>
    </source>
</evidence>
<proteinExistence type="inferred from homology"/>
<feature type="compositionally biased region" description="Polar residues" evidence="8">
    <location>
        <begin position="1"/>
        <end position="15"/>
    </location>
</feature>
<keyword evidence="5" id="KW-0498">Mitosis</keyword>
<evidence type="ECO:0000256" key="4">
    <source>
        <dbReference type="ARBA" id="ARBA00022618"/>
    </source>
</evidence>
<feature type="compositionally biased region" description="Low complexity" evidence="8">
    <location>
        <begin position="20"/>
        <end position="61"/>
    </location>
</feature>
<comment type="caution">
    <text evidence="10">The sequence shown here is derived from an EMBL/GenBank/DDBJ whole genome shotgun (WGS) entry which is preliminary data.</text>
</comment>
<dbReference type="OrthoDB" id="496423at2759"/>
<feature type="compositionally biased region" description="Low complexity" evidence="8">
    <location>
        <begin position="94"/>
        <end position="120"/>
    </location>
</feature>
<dbReference type="Pfam" id="PF12719">
    <property type="entry name" value="Cnd3"/>
    <property type="match status" value="1"/>
</dbReference>
<dbReference type="PANTHER" id="PTHR14418">
    <property type="entry name" value="CONDENSIN COMPLEX SUBUNIT 3-RELATED"/>
    <property type="match status" value="1"/>
</dbReference>
<dbReference type="GO" id="GO:0000793">
    <property type="term" value="C:condensed chromosome"/>
    <property type="evidence" value="ECO:0007669"/>
    <property type="project" value="TreeGrafter"/>
</dbReference>
<dbReference type="Gene3D" id="1.25.10.10">
    <property type="entry name" value="Leucine-rich Repeat Variant"/>
    <property type="match status" value="2"/>
</dbReference>
<evidence type="ECO:0000256" key="3">
    <source>
        <dbReference type="ARBA" id="ARBA00022454"/>
    </source>
</evidence>
<dbReference type="AlphaFoldDB" id="A0A830HGT5"/>
<feature type="region of interest" description="Disordered" evidence="8">
    <location>
        <begin position="1"/>
        <end position="129"/>
    </location>
</feature>
<keyword evidence="7" id="KW-0131">Cell cycle</keyword>
<keyword evidence="11" id="KW-1185">Reference proteome</keyword>
<dbReference type="InterPro" id="IPR027165">
    <property type="entry name" value="CND3"/>
</dbReference>
<dbReference type="SUPFAM" id="SSF48371">
    <property type="entry name" value="ARM repeat"/>
    <property type="match status" value="1"/>
</dbReference>
<evidence type="ECO:0000256" key="2">
    <source>
        <dbReference type="ARBA" id="ARBA00006533"/>
    </source>
</evidence>
<feature type="compositionally biased region" description="Polar residues" evidence="8">
    <location>
        <begin position="62"/>
        <end position="79"/>
    </location>
</feature>
<dbReference type="GO" id="GO:0051301">
    <property type="term" value="P:cell division"/>
    <property type="evidence" value="ECO:0007669"/>
    <property type="project" value="UniProtKB-KW"/>
</dbReference>
<dbReference type="GO" id="GO:0007076">
    <property type="term" value="P:mitotic chromosome condensation"/>
    <property type="evidence" value="ECO:0007669"/>
    <property type="project" value="InterPro"/>
</dbReference>
<keyword evidence="4" id="KW-0132">Cell division</keyword>
<evidence type="ECO:0000256" key="5">
    <source>
        <dbReference type="ARBA" id="ARBA00022776"/>
    </source>
</evidence>
<evidence type="ECO:0000256" key="6">
    <source>
        <dbReference type="ARBA" id="ARBA00023067"/>
    </source>
</evidence>
<evidence type="ECO:0000256" key="1">
    <source>
        <dbReference type="ARBA" id="ARBA00004286"/>
    </source>
</evidence>
<accession>A0A830HGT5</accession>
<evidence type="ECO:0000256" key="7">
    <source>
        <dbReference type="ARBA" id="ARBA00023306"/>
    </source>
</evidence>
<reference evidence="10" key="1">
    <citation type="submission" date="2020-10" db="EMBL/GenBank/DDBJ databases">
        <title>Unveiling of a novel bifunctional photoreceptor, Dualchrome1, isolated from a cosmopolitan green alga.</title>
        <authorList>
            <person name="Suzuki S."/>
            <person name="Kawachi M."/>
        </authorList>
    </citation>
    <scope>NUCLEOTIDE SEQUENCE</scope>
    <source>
        <strain evidence="10">NIES 2893</strain>
    </source>
</reference>
<keyword evidence="6" id="KW-0226">DNA condensation</keyword>
<evidence type="ECO:0000313" key="10">
    <source>
        <dbReference type="EMBL" id="GHP05982.1"/>
    </source>
</evidence>
<sequence>MPSTRATRSQLSASAGQLVPSSDDAAAGAPLSSSSAMNALNASSSKKTNAAAAAHASSKPAGQTNKKNTKVSSKPLTQENKQDAPPPPPPTLAKKSTTTKQQQQQTKTTTTTTTATTTTKPNKSRTPVQTSVASAFDACQRSSAAHRKCARMLVEARDNCEGDAFFTAFAAALHPVLLCYRRDPHIERLVRFVVTFATARPEGHEEEADAFVENLLNFLLRYATATDRAVRFRVAQVVGDVLNSLSDDASIDDDVWDAVQEGMLQRLSDKVPLVRAMACRALARLQDGGDDGDFADCQITEAFLLMLRRENNASVRKMALSSIVACDATVPAIVERTRDDSDAVRRQAYAVLSEKVGVENLTIAQRAAVLQRGLGDRTPTVKSACASMVKAWLNGPCDGDALKLLSLLDVETNEGAAAAALRSLLSDSVLDAIALAEQRPLKKDDVLTPEQALLARIIVEHLASLTEKQSREVAVSLGAVMEVAAAQSERSLDALEKALPESMADLVKLCAGPAAKLSATEDNKSAARFVLRQLLACGAHMETSDGASRENASKLLQSLLAEAPVGMASGDAPLAGDGGDGNFEEALAAFAARVHGAAEGGVVLLEMACKLAEEWKLEEEGGEGAHCCWVQVLTIIALAARIACAGGANACAVTLQAIEPALALARGAVSSEEPAVRAAAVRALGLHAQMASCRPALVATVPLLAKAVSADDDKVASAAADALGDLLLLFGVSAVDEAVEDGEDGGVVGVLASCVDGRGGDVRASASTALAKLVLCGRLRSAEEEQDSGVHATAEHVLGGLLLAWTASPEEEERLQQTLTVFFDTYAQTGAAHHRVMGRALLAPLRAALRAGRKTTTAMLKCARGVLVTPVAEGMVDSDLGHSALGRMLLAEALSASASKTSDAKAYVTGVSAIIGVLEPHFSESREAREVVAMADSLLAKMGRATHAAKNVRTFRDACAAAVVDEEGLTEEDLAIVLSQAEKVVEAHVEDVGAPFEEQ</sequence>
<dbReference type="EMBL" id="BNJQ01000011">
    <property type="protein sequence ID" value="GHP05982.1"/>
    <property type="molecule type" value="Genomic_DNA"/>
</dbReference>
<dbReference type="GO" id="GO:0000796">
    <property type="term" value="C:condensin complex"/>
    <property type="evidence" value="ECO:0007669"/>
    <property type="project" value="InterPro"/>
</dbReference>
<name>A0A830HGT5_9CHLO</name>
<dbReference type="InterPro" id="IPR011989">
    <property type="entry name" value="ARM-like"/>
</dbReference>
<comment type="similarity">
    <text evidence="2">Belongs to the CND3 (condensin subunit 3) family.</text>
</comment>
<evidence type="ECO:0000256" key="8">
    <source>
        <dbReference type="SAM" id="MobiDB-lite"/>
    </source>
</evidence>
<dbReference type="InterPro" id="IPR025977">
    <property type="entry name" value="Cnd3_C"/>
</dbReference>
<evidence type="ECO:0000259" key="9">
    <source>
        <dbReference type="Pfam" id="PF12719"/>
    </source>
</evidence>
<keyword evidence="3" id="KW-0158">Chromosome</keyword>
<comment type="subcellular location">
    <subcellularLocation>
        <location evidence="1">Chromosome</location>
    </subcellularLocation>
</comment>
<organism evidence="10 11">
    <name type="scientific">Pycnococcus provasolii</name>
    <dbReference type="NCBI Taxonomy" id="41880"/>
    <lineage>
        <taxon>Eukaryota</taxon>
        <taxon>Viridiplantae</taxon>
        <taxon>Chlorophyta</taxon>
        <taxon>Pseudoscourfieldiophyceae</taxon>
        <taxon>Pseudoscourfieldiales</taxon>
        <taxon>Pycnococcaceae</taxon>
        <taxon>Pycnococcus</taxon>
    </lineage>
</organism>